<feature type="signal peptide" evidence="1">
    <location>
        <begin position="1"/>
        <end position="23"/>
    </location>
</feature>
<accession>A0A2U1F9E7</accession>
<dbReference type="Proteomes" id="UP000245462">
    <property type="component" value="Unassembled WGS sequence"/>
</dbReference>
<dbReference type="AlphaFoldDB" id="A0A2U1F9E7"/>
<dbReference type="EMBL" id="QEKY01000011">
    <property type="protein sequence ID" value="PVZ08801.1"/>
    <property type="molecule type" value="Genomic_DNA"/>
</dbReference>
<gene>
    <name evidence="2" type="ORF">C7382_11148</name>
</gene>
<proteinExistence type="predicted"/>
<keyword evidence="3" id="KW-1185">Reference proteome</keyword>
<evidence type="ECO:0000313" key="2">
    <source>
        <dbReference type="EMBL" id="PVZ08801.1"/>
    </source>
</evidence>
<keyword evidence="1" id="KW-0732">Signal</keyword>
<protein>
    <recommendedName>
        <fullName evidence="4">Lipoprotein</fullName>
    </recommendedName>
</protein>
<evidence type="ECO:0000313" key="3">
    <source>
        <dbReference type="Proteomes" id="UP000245462"/>
    </source>
</evidence>
<sequence length="65" mass="6525">MKKFVAFAAVIAAVSFASCNSSAKTEETADSTAMDTTVVVENAVVVDSAAMQAVDSAAVAPVAEQ</sequence>
<name>A0A2U1F9E7_9PORP</name>
<organism evidence="2 3">
    <name type="scientific">Porphyromonas loveana</name>
    <dbReference type="NCBI Taxonomy" id="1884669"/>
    <lineage>
        <taxon>Bacteria</taxon>
        <taxon>Pseudomonadati</taxon>
        <taxon>Bacteroidota</taxon>
        <taxon>Bacteroidia</taxon>
        <taxon>Bacteroidales</taxon>
        <taxon>Porphyromonadaceae</taxon>
        <taxon>Porphyromonas</taxon>
    </lineage>
</organism>
<comment type="caution">
    <text evidence="2">The sequence shown here is derived from an EMBL/GenBank/DDBJ whole genome shotgun (WGS) entry which is preliminary data.</text>
</comment>
<dbReference type="GeneID" id="94551093"/>
<evidence type="ECO:0008006" key="4">
    <source>
        <dbReference type="Google" id="ProtNLM"/>
    </source>
</evidence>
<dbReference type="RefSeq" id="WP_116679629.1">
    <property type="nucleotide sequence ID" value="NZ_JBGXZY010000126.1"/>
</dbReference>
<feature type="chain" id="PRO_5015620174" description="Lipoprotein" evidence="1">
    <location>
        <begin position="24"/>
        <end position="65"/>
    </location>
</feature>
<evidence type="ECO:0000256" key="1">
    <source>
        <dbReference type="SAM" id="SignalP"/>
    </source>
</evidence>
<dbReference type="PROSITE" id="PS51257">
    <property type="entry name" value="PROKAR_LIPOPROTEIN"/>
    <property type="match status" value="1"/>
</dbReference>
<reference evidence="2 3" key="1">
    <citation type="submission" date="2018-04" db="EMBL/GenBank/DDBJ databases">
        <title>Genomic Encyclopedia of Type Strains, Phase IV (KMG-IV): sequencing the most valuable type-strain genomes for metagenomic binning, comparative biology and taxonomic classification.</title>
        <authorList>
            <person name="Goeker M."/>
        </authorList>
    </citation>
    <scope>NUCLEOTIDE SEQUENCE [LARGE SCALE GENOMIC DNA]</scope>
    <source>
        <strain evidence="2 3">DSM 28520</strain>
    </source>
</reference>